<dbReference type="VEuPathDB" id="VectorBase:GBRI009632"/>
<reference evidence="1" key="2">
    <citation type="submission" date="2020-05" db="UniProtKB">
        <authorList>
            <consortium name="EnsemblMetazoa"/>
        </authorList>
    </citation>
    <scope>IDENTIFICATION</scope>
    <source>
        <strain evidence="1">IAEA</strain>
    </source>
</reference>
<proteinExistence type="predicted"/>
<protein>
    <submittedName>
        <fullName evidence="1">Uncharacterized protein</fullName>
    </submittedName>
</protein>
<accession>A0A1A9W818</accession>
<keyword evidence="2" id="KW-1185">Reference proteome</keyword>
<name>A0A1A9W818_9MUSC</name>
<organism evidence="1 2">
    <name type="scientific">Glossina brevipalpis</name>
    <dbReference type="NCBI Taxonomy" id="37001"/>
    <lineage>
        <taxon>Eukaryota</taxon>
        <taxon>Metazoa</taxon>
        <taxon>Ecdysozoa</taxon>
        <taxon>Arthropoda</taxon>
        <taxon>Hexapoda</taxon>
        <taxon>Insecta</taxon>
        <taxon>Pterygota</taxon>
        <taxon>Neoptera</taxon>
        <taxon>Endopterygota</taxon>
        <taxon>Diptera</taxon>
        <taxon>Brachycera</taxon>
        <taxon>Muscomorpha</taxon>
        <taxon>Hippoboscoidea</taxon>
        <taxon>Glossinidae</taxon>
        <taxon>Glossina</taxon>
    </lineage>
</organism>
<evidence type="ECO:0000313" key="2">
    <source>
        <dbReference type="Proteomes" id="UP000091820"/>
    </source>
</evidence>
<reference evidence="2" key="1">
    <citation type="submission" date="2014-03" db="EMBL/GenBank/DDBJ databases">
        <authorList>
            <person name="Aksoy S."/>
            <person name="Warren W."/>
            <person name="Wilson R.K."/>
        </authorList>
    </citation>
    <scope>NUCLEOTIDE SEQUENCE [LARGE SCALE GENOMIC DNA]</scope>
    <source>
        <strain evidence="2">IAEA</strain>
    </source>
</reference>
<dbReference type="EnsemblMetazoa" id="GBRI009632-RA">
    <property type="protein sequence ID" value="GBRI009632-PA"/>
    <property type="gene ID" value="GBRI009632"/>
</dbReference>
<evidence type="ECO:0000313" key="1">
    <source>
        <dbReference type="EnsemblMetazoa" id="GBRI009632-PA"/>
    </source>
</evidence>
<dbReference type="Proteomes" id="UP000091820">
    <property type="component" value="Unassembled WGS sequence"/>
</dbReference>
<dbReference type="AlphaFoldDB" id="A0A1A9W818"/>
<sequence>MGTDAFEDCLHQISVECMRIAFVFTLLTFLVIRVIPIQDDNHVIENIFEKVCQSFLKGLTSTLTIRNKYFNNKKLNKSIRPELNQEEHSCYNKPMAVLILPSVSVQV</sequence>